<reference evidence="2" key="1">
    <citation type="journal article" date="2021" name="PeerJ">
        <title>Extensive microbial diversity within the chicken gut microbiome revealed by metagenomics and culture.</title>
        <authorList>
            <person name="Gilroy R."/>
            <person name="Ravi A."/>
            <person name="Getino M."/>
            <person name="Pursley I."/>
            <person name="Horton D.L."/>
            <person name="Alikhan N.F."/>
            <person name="Baker D."/>
            <person name="Gharbi K."/>
            <person name="Hall N."/>
            <person name="Watson M."/>
            <person name="Adriaenssens E.M."/>
            <person name="Foster-Nyarko E."/>
            <person name="Jarju S."/>
            <person name="Secka A."/>
            <person name="Antonio M."/>
            <person name="Oren A."/>
            <person name="Chaudhuri R.R."/>
            <person name="La Ragione R."/>
            <person name="Hildebrand F."/>
            <person name="Pallen M.J."/>
        </authorList>
    </citation>
    <scope>NUCLEOTIDE SEQUENCE</scope>
    <source>
        <strain evidence="2">ChiHjej9B8-13557</strain>
    </source>
</reference>
<dbReference type="PANTHER" id="PTHR37423:SF2">
    <property type="entry name" value="MEMBRANE-BOUND LYTIC MUREIN TRANSGLYCOSYLASE C"/>
    <property type="match status" value="1"/>
</dbReference>
<dbReference type="InterPro" id="IPR008258">
    <property type="entry name" value="Transglycosylase_SLT_dom_1"/>
</dbReference>
<dbReference type="Gene3D" id="1.10.530.10">
    <property type="match status" value="1"/>
</dbReference>
<name>A0A9D2MFM4_9FIRM</name>
<protein>
    <submittedName>
        <fullName evidence="2">Lytic transglycosylase domain-containing protein</fullName>
    </submittedName>
</protein>
<reference evidence="2" key="2">
    <citation type="submission" date="2021-04" db="EMBL/GenBank/DDBJ databases">
        <authorList>
            <person name="Gilroy R."/>
        </authorList>
    </citation>
    <scope>NUCLEOTIDE SEQUENCE</scope>
    <source>
        <strain evidence="2">ChiHjej9B8-13557</strain>
    </source>
</reference>
<evidence type="ECO:0000313" key="2">
    <source>
        <dbReference type="EMBL" id="HJB59871.1"/>
    </source>
</evidence>
<comment type="caution">
    <text evidence="2">The sequence shown here is derived from an EMBL/GenBank/DDBJ whole genome shotgun (WGS) entry which is preliminary data.</text>
</comment>
<dbReference type="SUPFAM" id="SSF53955">
    <property type="entry name" value="Lysozyme-like"/>
    <property type="match status" value="1"/>
</dbReference>
<dbReference type="Proteomes" id="UP000824211">
    <property type="component" value="Unassembled WGS sequence"/>
</dbReference>
<dbReference type="EMBL" id="DWXX01000181">
    <property type="protein sequence ID" value="HJB59871.1"/>
    <property type="molecule type" value="Genomic_DNA"/>
</dbReference>
<dbReference type="InterPro" id="IPR023346">
    <property type="entry name" value="Lysozyme-like_dom_sf"/>
</dbReference>
<gene>
    <name evidence="2" type="ORF">H9771_09520</name>
</gene>
<dbReference type="Pfam" id="PF01464">
    <property type="entry name" value="SLT"/>
    <property type="match status" value="1"/>
</dbReference>
<evidence type="ECO:0000259" key="1">
    <source>
        <dbReference type="Pfam" id="PF01464"/>
    </source>
</evidence>
<dbReference type="AlphaFoldDB" id="A0A9D2MFM4"/>
<feature type="domain" description="Transglycosylase SLT" evidence="1">
    <location>
        <begin position="38"/>
        <end position="141"/>
    </location>
</feature>
<organism evidence="2 3">
    <name type="scientific">Candidatus Faecalibacterium faecipullorum</name>
    <dbReference type="NCBI Taxonomy" id="2838578"/>
    <lineage>
        <taxon>Bacteria</taxon>
        <taxon>Bacillati</taxon>
        <taxon>Bacillota</taxon>
        <taxon>Clostridia</taxon>
        <taxon>Eubacteriales</taxon>
        <taxon>Oscillospiraceae</taxon>
        <taxon>Faecalibacterium</taxon>
    </lineage>
</organism>
<dbReference type="PANTHER" id="PTHR37423">
    <property type="entry name" value="SOLUBLE LYTIC MUREIN TRANSGLYCOSYLASE-RELATED"/>
    <property type="match status" value="1"/>
</dbReference>
<accession>A0A9D2MFM4</accession>
<evidence type="ECO:0000313" key="3">
    <source>
        <dbReference type="Proteomes" id="UP000824211"/>
    </source>
</evidence>
<sequence>MKRLIVALAAMAVLLLCLPAALRRVGQQLYPRRFDSVVETYAAEYQMDPLLIYTFIRTESSFDPRAESDVGARGLMQMTEETFEWIKSKLAPGEELTFDDLYDPDCAVRFGAYYLRLCLDRYGGDVATAAAAYHSGWGTVDGLLAHEDYTGDGKTLPSFPYSRMNHYVEKILRCYQRYTELYGPGI</sequence>
<proteinExistence type="predicted"/>
<dbReference type="CDD" id="cd16896">
    <property type="entry name" value="LT_Slt70-like"/>
    <property type="match status" value="1"/>
</dbReference>